<organism evidence="6 7">
    <name type="scientific">Rhizobium helianthi</name>
    <dbReference type="NCBI Taxonomy" id="1132695"/>
    <lineage>
        <taxon>Bacteria</taxon>
        <taxon>Pseudomonadati</taxon>
        <taxon>Pseudomonadota</taxon>
        <taxon>Alphaproteobacteria</taxon>
        <taxon>Hyphomicrobiales</taxon>
        <taxon>Rhizobiaceae</taxon>
        <taxon>Rhizobium/Agrobacterium group</taxon>
        <taxon>Rhizobium</taxon>
    </lineage>
</organism>
<feature type="transmembrane region" description="Helical" evidence="4">
    <location>
        <begin position="112"/>
        <end position="130"/>
    </location>
</feature>
<evidence type="ECO:0000256" key="3">
    <source>
        <dbReference type="ARBA" id="ARBA00023163"/>
    </source>
</evidence>
<dbReference type="SUPFAM" id="SSF46689">
    <property type="entry name" value="Homeodomain-like"/>
    <property type="match status" value="1"/>
</dbReference>
<dbReference type="EMBL" id="JBHUEQ010000004">
    <property type="protein sequence ID" value="MFD1744753.1"/>
    <property type="molecule type" value="Genomic_DNA"/>
</dbReference>
<keyword evidence="7" id="KW-1185">Reference proteome</keyword>
<evidence type="ECO:0000259" key="5">
    <source>
        <dbReference type="PROSITE" id="PS01124"/>
    </source>
</evidence>
<evidence type="ECO:0000256" key="4">
    <source>
        <dbReference type="SAM" id="Phobius"/>
    </source>
</evidence>
<feature type="transmembrane region" description="Helical" evidence="4">
    <location>
        <begin position="181"/>
        <end position="201"/>
    </location>
</feature>
<dbReference type="PANTHER" id="PTHR43280:SF29">
    <property type="entry name" value="ARAC-FAMILY TRANSCRIPTIONAL REGULATOR"/>
    <property type="match status" value="1"/>
</dbReference>
<dbReference type="PANTHER" id="PTHR43280">
    <property type="entry name" value="ARAC-FAMILY TRANSCRIPTIONAL REGULATOR"/>
    <property type="match status" value="1"/>
</dbReference>
<feature type="transmembrane region" description="Helical" evidence="4">
    <location>
        <begin position="6"/>
        <end position="22"/>
    </location>
</feature>
<dbReference type="Pfam" id="PF12833">
    <property type="entry name" value="HTH_18"/>
    <property type="match status" value="1"/>
</dbReference>
<name>A0ABW4LZZ0_9HYPH</name>
<keyword evidence="4" id="KW-1133">Transmembrane helix</keyword>
<accession>A0ABW4LZZ0</accession>
<dbReference type="InterPro" id="IPR018060">
    <property type="entry name" value="HTH_AraC"/>
</dbReference>
<sequence length="335" mass="36621">MLSIPLPFIVGLVIALTLYRNLKGVETPGSKRYFVVFLMAYAMQGAIIGLRFGYGVEWLHVVQPVTAALMPPLAYLAFRSLAATPVARPALHLVAPLLVLLAVALLPLLVDLLLMLEFICYGVLLFSLTLKGSNALAETSLQRMVPAMRAARLSAILLLFFGIFDAALAVVSLFYGNALVPLAVTAMNFTALFIVTLYYFVPDFFGREQAAPSGAAVAGTNAEDEALLARIEAALDSNDLYRQEDLSLAKLARRTGATAREVSAAINRATGLNVSQFVNNRRIREACRLLEETNQPLTALMFECGFGTKSNFNREFRRVTGKSPSEWRAQARLKN</sequence>
<gene>
    <name evidence="6" type="ORF">ACFSE1_04690</name>
</gene>
<comment type="caution">
    <text evidence="6">The sequence shown here is derived from an EMBL/GenBank/DDBJ whole genome shotgun (WGS) entry which is preliminary data.</text>
</comment>
<feature type="domain" description="HTH araC/xylS-type" evidence="5">
    <location>
        <begin position="225"/>
        <end position="330"/>
    </location>
</feature>
<keyword evidence="3" id="KW-0804">Transcription</keyword>
<keyword evidence="1" id="KW-0805">Transcription regulation</keyword>
<dbReference type="InterPro" id="IPR009057">
    <property type="entry name" value="Homeodomain-like_sf"/>
</dbReference>
<protein>
    <submittedName>
        <fullName evidence="6">Helix-turn-helix domain-containing protein</fullName>
    </submittedName>
</protein>
<proteinExistence type="predicted"/>
<reference evidence="7" key="1">
    <citation type="journal article" date="2019" name="Int. J. Syst. Evol. Microbiol.">
        <title>The Global Catalogue of Microorganisms (GCM) 10K type strain sequencing project: providing services to taxonomists for standard genome sequencing and annotation.</title>
        <authorList>
            <consortium name="The Broad Institute Genomics Platform"/>
            <consortium name="The Broad Institute Genome Sequencing Center for Infectious Disease"/>
            <person name="Wu L."/>
            <person name="Ma J."/>
        </authorList>
    </citation>
    <scope>NUCLEOTIDE SEQUENCE [LARGE SCALE GENOMIC DNA]</scope>
    <source>
        <strain evidence="7">CG52</strain>
    </source>
</reference>
<evidence type="ECO:0000313" key="6">
    <source>
        <dbReference type="EMBL" id="MFD1744753.1"/>
    </source>
</evidence>
<feature type="transmembrane region" description="Helical" evidence="4">
    <location>
        <begin position="58"/>
        <end position="78"/>
    </location>
</feature>
<evidence type="ECO:0000256" key="1">
    <source>
        <dbReference type="ARBA" id="ARBA00023015"/>
    </source>
</evidence>
<dbReference type="Gene3D" id="1.10.10.60">
    <property type="entry name" value="Homeodomain-like"/>
    <property type="match status" value="1"/>
</dbReference>
<keyword evidence="4" id="KW-0812">Transmembrane</keyword>
<evidence type="ECO:0000313" key="7">
    <source>
        <dbReference type="Proteomes" id="UP001597322"/>
    </source>
</evidence>
<dbReference type="Proteomes" id="UP001597322">
    <property type="component" value="Unassembled WGS sequence"/>
</dbReference>
<feature type="transmembrane region" description="Helical" evidence="4">
    <location>
        <begin position="90"/>
        <end position="106"/>
    </location>
</feature>
<keyword evidence="4" id="KW-0472">Membrane</keyword>
<keyword evidence="2" id="KW-0238">DNA-binding</keyword>
<dbReference type="RefSeq" id="WP_377397095.1">
    <property type="nucleotide sequence ID" value="NZ_JBHUEQ010000004.1"/>
</dbReference>
<evidence type="ECO:0000256" key="2">
    <source>
        <dbReference type="ARBA" id="ARBA00023125"/>
    </source>
</evidence>
<feature type="transmembrane region" description="Helical" evidence="4">
    <location>
        <begin position="151"/>
        <end position="175"/>
    </location>
</feature>
<dbReference type="SMART" id="SM00342">
    <property type="entry name" value="HTH_ARAC"/>
    <property type="match status" value="1"/>
</dbReference>
<feature type="transmembrane region" description="Helical" evidence="4">
    <location>
        <begin position="34"/>
        <end position="52"/>
    </location>
</feature>
<dbReference type="PROSITE" id="PS01124">
    <property type="entry name" value="HTH_ARAC_FAMILY_2"/>
    <property type="match status" value="1"/>
</dbReference>